<evidence type="ECO:0000256" key="7">
    <source>
        <dbReference type="SAM" id="MobiDB-lite"/>
    </source>
</evidence>
<name>A0A117NN83_PENFR</name>
<dbReference type="STRING" id="48697.A0A117NN83"/>
<dbReference type="Pfam" id="PF03446">
    <property type="entry name" value="NAD_binding_2"/>
    <property type="match status" value="1"/>
</dbReference>
<dbReference type="InterPro" id="IPR013328">
    <property type="entry name" value="6PGD_dom2"/>
</dbReference>
<keyword evidence="5" id="KW-0311">Gluconate utilization</keyword>
<evidence type="ECO:0000256" key="4">
    <source>
        <dbReference type="ARBA" id="ARBA00023002"/>
    </source>
</evidence>
<evidence type="ECO:0000259" key="8">
    <source>
        <dbReference type="SMART" id="SM01350"/>
    </source>
</evidence>
<dbReference type="EMBL" id="LLXE01000176">
    <property type="protein sequence ID" value="KUM60397.1"/>
    <property type="molecule type" value="Genomic_DNA"/>
</dbReference>
<dbReference type="GO" id="GO:0006098">
    <property type="term" value="P:pentose-phosphate shunt"/>
    <property type="evidence" value="ECO:0007669"/>
    <property type="project" value="UniProtKB-UniPathway"/>
</dbReference>
<dbReference type="InterPro" id="IPR006183">
    <property type="entry name" value="Pgluconate_DH"/>
</dbReference>
<reference evidence="9 10" key="1">
    <citation type="submission" date="2015-10" db="EMBL/GenBank/DDBJ databases">
        <title>Genome sequencing of Penicillium freii.</title>
        <authorList>
            <person name="Nguyen H.D."/>
            <person name="Visagie C.M."/>
            <person name="Seifert K.A."/>
        </authorList>
    </citation>
    <scope>NUCLEOTIDE SEQUENCE [LARGE SCALE GENOMIC DNA]</scope>
    <source>
        <strain evidence="9 10">DAOM 242723</strain>
    </source>
</reference>
<evidence type="ECO:0000313" key="9">
    <source>
        <dbReference type="EMBL" id="KUM60397.1"/>
    </source>
</evidence>
<sequence>MRYLISDVGRRGEKGKIAVSLTDLIIDQDRIKRHFSHFLSGRPFRTARAMATSDRDNVLRHFQCIGIVGAGNMGTQMAIAFSELGLNVSAWDVNQRNIDELQDWSRNNQSKGEITGFYEINHFVRSLEKQERKLFLFSISHGNPAESVLGMIKSTLKDGDIVLDGGNEDYRRTQKRQEECDKIGVHWIGMGVSGGYQAARRGPSLSPGGDAQAIESVMPLLELYAAKDHQGNPCVARIGPGGSGHYVKMVHNGIEGGMLSALAEAWSFLHYGLELDYDTIANIFSRWNGDGELRGTYLLDIAVDMLRAKTASGGSNGGNDRKQHYVLDEVLDKVVQDDDDTEGTPYWNIMESASRHISTPTLATAHYLRIASGNRAERLLAAKKLQIPGPKPIQGIVDKGTIIEHLRCAIYCCFLASFCQGLEMIVRASDDEGWGIDLRQCLRVWRGGCIIQADGIADLLEPVLSADHHWTNLKHANEVAGELHHTFRSLKEIVVQGTLSDQYLPAISASLEYLKYAGGTVLPTKFMEGQMDFFGAHGYNKPGVPGEDPGPVGKGPHHYEWRPAKE</sequence>
<dbReference type="Gene3D" id="3.40.50.720">
    <property type="entry name" value="NAD(P)-binding Rossmann-like Domain"/>
    <property type="match status" value="1"/>
</dbReference>
<dbReference type="UniPathway" id="UPA00115">
    <property type="reaction ID" value="UER00410"/>
</dbReference>
<evidence type="ECO:0000256" key="5">
    <source>
        <dbReference type="ARBA" id="ARBA00023064"/>
    </source>
</evidence>
<dbReference type="AlphaFoldDB" id="A0A117NN83"/>
<dbReference type="GO" id="GO:0050661">
    <property type="term" value="F:NADP binding"/>
    <property type="evidence" value="ECO:0007669"/>
    <property type="project" value="InterPro"/>
</dbReference>
<dbReference type="EC" id="1.1.1.44" evidence="3"/>
<dbReference type="FunFam" id="3.40.50.720:FF:000634">
    <property type="entry name" value="6-phosphogluconate dehydrogenase, decarboxylating"/>
    <property type="match status" value="1"/>
</dbReference>
<dbReference type="PANTHER" id="PTHR11811">
    <property type="entry name" value="6-PHOSPHOGLUCONATE DEHYDROGENASE"/>
    <property type="match status" value="1"/>
</dbReference>
<proteinExistence type="inferred from homology"/>
<dbReference type="Pfam" id="PF00393">
    <property type="entry name" value="6PGD"/>
    <property type="match status" value="1"/>
</dbReference>
<dbReference type="InterPro" id="IPR008927">
    <property type="entry name" value="6-PGluconate_DH-like_C_sf"/>
</dbReference>
<feature type="domain" description="6-phosphogluconate dehydrogenase C-terminal" evidence="8">
    <location>
        <begin position="244"/>
        <end position="562"/>
    </location>
</feature>
<accession>A0A117NN83</accession>
<evidence type="ECO:0000313" key="10">
    <source>
        <dbReference type="Proteomes" id="UP000055045"/>
    </source>
</evidence>
<dbReference type="SMART" id="SM01350">
    <property type="entry name" value="6PGD"/>
    <property type="match status" value="1"/>
</dbReference>
<dbReference type="Proteomes" id="UP000055045">
    <property type="component" value="Unassembled WGS sequence"/>
</dbReference>
<evidence type="ECO:0000256" key="1">
    <source>
        <dbReference type="ARBA" id="ARBA00004874"/>
    </source>
</evidence>
<comment type="pathway">
    <text evidence="1">Carbohydrate degradation; pentose phosphate pathway; D-ribulose 5-phosphate from D-glucose 6-phosphate (oxidative stage): step 3/3.</text>
</comment>
<feature type="compositionally biased region" description="Low complexity" evidence="7">
    <location>
        <begin position="542"/>
        <end position="551"/>
    </location>
</feature>
<dbReference type="SUPFAM" id="SSF48179">
    <property type="entry name" value="6-phosphogluconate dehydrogenase C-terminal domain-like"/>
    <property type="match status" value="1"/>
</dbReference>
<dbReference type="SUPFAM" id="SSF51735">
    <property type="entry name" value="NAD(P)-binding Rossmann-fold domains"/>
    <property type="match status" value="1"/>
</dbReference>
<evidence type="ECO:0000256" key="2">
    <source>
        <dbReference type="ARBA" id="ARBA00008419"/>
    </source>
</evidence>
<keyword evidence="6" id="KW-0570">Pentose shunt</keyword>
<dbReference type="InterPro" id="IPR006115">
    <property type="entry name" value="6PGDH_NADP-bd"/>
</dbReference>
<feature type="region of interest" description="Disordered" evidence="7">
    <location>
        <begin position="542"/>
        <end position="566"/>
    </location>
</feature>
<organism evidence="9 10">
    <name type="scientific">Penicillium freii</name>
    <dbReference type="NCBI Taxonomy" id="48697"/>
    <lineage>
        <taxon>Eukaryota</taxon>
        <taxon>Fungi</taxon>
        <taxon>Dikarya</taxon>
        <taxon>Ascomycota</taxon>
        <taxon>Pezizomycotina</taxon>
        <taxon>Eurotiomycetes</taxon>
        <taxon>Eurotiomycetidae</taxon>
        <taxon>Eurotiales</taxon>
        <taxon>Aspergillaceae</taxon>
        <taxon>Penicillium</taxon>
    </lineage>
</organism>
<comment type="similarity">
    <text evidence="2">Belongs to the 6-phosphogluconate dehydrogenase family.</text>
</comment>
<evidence type="ECO:0000256" key="3">
    <source>
        <dbReference type="ARBA" id="ARBA00013011"/>
    </source>
</evidence>
<keyword evidence="4" id="KW-0560">Oxidoreductase</keyword>
<feature type="compositionally biased region" description="Basic and acidic residues" evidence="7">
    <location>
        <begin position="557"/>
        <end position="566"/>
    </location>
</feature>
<gene>
    <name evidence="9" type="ORF">ACN42_g6726</name>
</gene>
<protein>
    <recommendedName>
        <fullName evidence="3">phosphogluconate dehydrogenase (NADP(+)-dependent, decarboxylating)</fullName>
        <ecNumber evidence="3">1.1.1.44</ecNumber>
    </recommendedName>
</protein>
<evidence type="ECO:0000256" key="6">
    <source>
        <dbReference type="ARBA" id="ARBA00023126"/>
    </source>
</evidence>
<dbReference type="InterPro" id="IPR006114">
    <property type="entry name" value="6PGDH_C"/>
</dbReference>
<dbReference type="GO" id="GO:0004616">
    <property type="term" value="F:phosphogluconate dehydrogenase (decarboxylating) activity"/>
    <property type="evidence" value="ECO:0007669"/>
    <property type="project" value="UniProtKB-EC"/>
</dbReference>
<dbReference type="PRINTS" id="PR00076">
    <property type="entry name" value="6PGDHDRGNASE"/>
</dbReference>
<dbReference type="GO" id="GO:0019521">
    <property type="term" value="P:D-gluconate metabolic process"/>
    <property type="evidence" value="ECO:0007669"/>
    <property type="project" value="UniProtKB-KW"/>
</dbReference>
<keyword evidence="10" id="KW-1185">Reference proteome</keyword>
<comment type="caution">
    <text evidence="9">The sequence shown here is derived from an EMBL/GenBank/DDBJ whole genome shotgun (WGS) entry which is preliminary data.</text>
</comment>
<dbReference type="Gene3D" id="1.10.1040.10">
    <property type="entry name" value="N-(1-d-carboxylethyl)-l-norvaline Dehydrogenase, domain 2"/>
    <property type="match status" value="1"/>
</dbReference>
<dbReference type="InterPro" id="IPR036291">
    <property type="entry name" value="NAD(P)-bd_dom_sf"/>
</dbReference>